<organism evidence="2 3">
    <name type="scientific">Chitinophaga costaii</name>
    <dbReference type="NCBI Taxonomy" id="1335309"/>
    <lineage>
        <taxon>Bacteria</taxon>
        <taxon>Pseudomonadati</taxon>
        <taxon>Bacteroidota</taxon>
        <taxon>Chitinophagia</taxon>
        <taxon>Chitinophagales</taxon>
        <taxon>Chitinophagaceae</taxon>
        <taxon>Chitinophaga</taxon>
    </lineage>
</organism>
<keyword evidence="1" id="KW-0812">Transmembrane</keyword>
<keyword evidence="1" id="KW-0472">Membrane</keyword>
<dbReference type="OrthoDB" id="885476at2"/>
<proteinExistence type="predicted"/>
<name>A0A1C4EU26_9BACT</name>
<feature type="transmembrane region" description="Helical" evidence="1">
    <location>
        <begin position="6"/>
        <end position="25"/>
    </location>
</feature>
<dbReference type="Proteomes" id="UP000242818">
    <property type="component" value="Unassembled WGS sequence"/>
</dbReference>
<dbReference type="RefSeq" id="WP_123891832.1">
    <property type="nucleotide sequence ID" value="NZ_FMAR01000010.1"/>
</dbReference>
<keyword evidence="1" id="KW-1133">Transmembrane helix</keyword>
<gene>
    <name evidence="2" type="ORF">GA0116948_1101</name>
</gene>
<protein>
    <submittedName>
        <fullName evidence="2">Uncharacterized protein</fullName>
    </submittedName>
</protein>
<evidence type="ECO:0000313" key="2">
    <source>
        <dbReference type="EMBL" id="SCC47107.1"/>
    </source>
</evidence>
<sequence>MNKLKSIVTIIVFLIMFGYIFYKVGKRQLTGYLLKHDAQRARAVIIDEKNYWGNSPVSREGSYSYLFYVNGEAYKNDSKDTKLQVGDSIDIEYVKYWPSLSRRIYASN</sequence>
<dbReference type="AlphaFoldDB" id="A0A1C4EU26"/>
<dbReference type="EMBL" id="FMAR01000010">
    <property type="protein sequence ID" value="SCC47107.1"/>
    <property type="molecule type" value="Genomic_DNA"/>
</dbReference>
<keyword evidence="3" id="KW-1185">Reference proteome</keyword>
<evidence type="ECO:0000313" key="3">
    <source>
        <dbReference type="Proteomes" id="UP000242818"/>
    </source>
</evidence>
<accession>A0A1C4EU26</accession>
<evidence type="ECO:0000256" key="1">
    <source>
        <dbReference type="SAM" id="Phobius"/>
    </source>
</evidence>
<reference evidence="2 3" key="1">
    <citation type="submission" date="2016-08" db="EMBL/GenBank/DDBJ databases">
        <authorList>
            <person name="Seilhamer J.J."/>
        </authorList>
    </citation>
    <scope>NUCLEOTIDE SEQUENCE [LARGE SCALE GENOMIC DNA]</scope>
    <source>
        <strain evidence="2 3">A37T2</strain>
    </source>
</reference>